<feature type="transmembrane region" description="Helical" evidence="1">
    <location>
        <begin position="52"/>
        <end position="71"/>
    </location>
</feature>
<dbReference type="STRING" id="1449976.KALB_1899"/>
<evidence type="ECO:0000313" key="2">
    <source>
        <dbReference type="EMBL" id="AHH95269.1"/>
    </source>
</evidence>
<accession>W5WAP5</accession>
<dbReference type="KEGG" id="kal:KALB_1899"/>
<keyword evidence="1" id="KW-0812">Transmembrane</keyword>
<keyword evidence="1" id="KW-1133">Transmembrane helix</keyword>
<name>W5WAP5_9PSEU</name>
<evidence type="ECO:0000256" key="1">
    <source>
        <dbReference type="SAM" id="Phobius"/>
    </source>
</evidence>
<dbReference type="HOGENOM" id="CLU_2699912_0_0_11"/>
<dbReference type="RefSeq" id="WP_025355456.1">
    <property type="nucleotide sequence ID" value="NZ_CP007155.1"/>
</dbReference>
<evidence type="ECO:0000313" key="3">
    <source>
        <dbReference type="Proteomes" id="UP000019225"/>
    </source>
</evidence>
<protein>
    <submittedName>
        <fullName evidence="2">Putative secreted protein</fullName>
    </submittedName>
</protein>
<keyword evidence="1" id="KW-0472">Membrane</keyword>
<gene>
    <name evidence="2" type="ORF">KALB_1899</name>
</gene>
<dbReference type="Proteomes" id="UP000019225">
    <property type="component" value="Chromosome"/>
</dbReference>
<dbReference type="EMBL" id="CP007155">
    <property type="protein sequence ID" value="AHH95269.1"/>
    <property type="molecule type" value="Genomic_DNA"/>
</dbReference>
<organism evidence="2 3">
    <name type="scientific">Kutzneria albida DSM 43870</name>
    <dbReference type="NCBI Taxonomy" id="1449976"/>
    <lineage>
        <taxon>Bacteria</taxon>
        <taxon>Bacillati</taxon>
        <taxon>Actinomycetota</taxon>
        <taxon>Actinomycetes</taxon>
        <taxon>Pseudonocardiales</taxon>
        <taxon>Pseudonocardiaceae</taxon>
        <taxon>Kutzneria</taxon>
    </lineage>
</organism>
<dbReference type="AlphaFoldDB" id="W5WAP5"/>
<sequence length="73" mass="7983">MTGVLLFGLATTVLGAVCTVSLLALRSALRNTPPEEVPECVRRRVEWWRVRLVPALWLSSTLLVIGVLALARA</sequence>
<proteinExistence type="predicted"/>
<keyword evidence="3" id="KW-1185">Reference proteome</keyword>
<reference evidence="2 3" key="1">
    <citation type="journal article" date="2014" name="BMC Genomics">
        <title>Complete genome sequence of producer of the glycopeptide antibiotic Aculeximycin Kutzneria albida DSM 43870T, a representative of minor genus of Pseudonocardiaceae.</title>
        <authorList>
            <person name="Rebets Y."/>
            <person name="Tokovenko B."/>
            <person name="Lushchyk I."/>
            <person name="Ruckert C."/>
            <person name="Zaburannyi N."/>
            <person name="Bechthold A."/>
            <person name="Kalinowski J."/>
            <person name="Luzhetskyy A."/>
        </authorList>
    </citation>
    <scope>NUCLEOTIDE SEQUENCE [LARGE SCALE GENOMIC DNA]</scope>
    <source>
        <strain evidence="2">DSM 43870</strain>
    </source>
</reference>